<evidence type="ECO:0000256" key="1">
    <source>
        <dbReference type="SAM" id="MobiDB-lite"/>
    </source>
</evidence>
<dbReference type="GeneID" id="9687278"/>
<proteinExistence type="predicted"/>
<dbReference type="EMBL" id="GG663744">
    <property type="protein sequence ID" value="EEH54204.1"/>
    <property type="molecule type" value="Genomic_DNA"/>
</dbReference>
<sequence>MASLAIAVAVADVHRRRASAGAGPSSSRSTATKTTGASSPLVPIRPRSRGERRSLRTSSSSSSTSSTSSSSSSSSAVERDTRAWLDDIVVGLNLCPFARAAMPGTSVVVANARTLDALRAEIRAELDVLAAAPTAAAVTTLVVLPPDALDALDAKSFGAFMEGAVAVAEDESRALTARRCDAATRDALSDVDAADDLWEKTHPGDDIRRRNAAALRGMGEQTLRAMLRKCMTRG</sequence>
<dbReference type="InterPro" id="IPR009858">
    <property type="entry name" value="DUF1415"/>
</dbReference>
<dbReference type="OMA" id="FDGESAC"/>
<feature type="compositionally biased region" description="Low complexity" evidence="1">
    <location>
        <begin position="56"/>
        <end position="75"/>
    </location>
</feature>
<dbReference type="Pfam" id="PF07209">
    <property type="entry name" value="DUF1415"/>
    <property type="match status" value="1"/>
</dbReference>
<reference evidence="2 3" key="1">
    <citation type="journal article" date="2009" name="Science">
        <title>Green evolution and dynamic adaptations revealed by genomes of the marine picoeukaryotes Micromonas.</title>
        <authorList>
            <person name="Worden A.Z."/>
            <person name="Lee J.H."/>
            <person name="Mock T."/>
            <person name="Rouze P."/>
            <person name="Simmons M.P."/>
            <person name="Aerts A.L."/>
            <person name="Allen A.E."/>
            <person name="Cuvelier M.L."/>
            <person name="Derelle E."/>
            <person name="Everett M.V."/>
            <person name="Foulon E."/>
            <person name="Grimwood J."/>
            <person name="Gundlach H."/>
            <person name="Henrissat B."/>
            <person name="Napoli C."/>
            <person name="McDonald S.M."/>
            <person name="Parker M.S."/>
            <person name="Rombauts S."/>
            <person name="Salamov A."/>
            <person name="Von Dassow P."/>
            <person name="Badger J.H."/>
            <person name="Coutinho P.M."/>
            <person name="Demir E."/>
            <person name="Dubchak I."/>
            <person name="Gentemann C."/>
            <person name="Eikrem W."/>
            <person name="Gready J.E."/>
            <person name="John U."/>
            <person name="Lanier W."/>
            <person name="Lindquist E.A."/>
            <person name="Lucas S."/>
            <person name="Mayer K.F."/>
            <person name="Moreau H."/>
            <person name="Not F."/>
            <person name="Otillar R."/>
            <person name="Panaud O."/>
            <person name="Pangilinan J."/>
            <person name="Paulsen I."/>
            <person name="Piegu B."/>
            <person name="Poliakov A."/>
            <person name="Robbens S."/>
            <person name="Schmutz J."/>
            <person name="Toulza E."/>
            <person name="Wyss T."/>
            <person name="Zelensky A."/>
            <person name="Zhou K."/>
            <person name="Armbrust E.V."/>
            <person name="Bhattacharya D."/>
            <person name="Goodenough U.W."/>
            <person name="Van de Peer Y."/>
            <person name="Grigoriev I.V."/>
        </authorList>
    </citation>
    <scope>NUCLEOTIDE SEQUENCE [LARGE SCALE GENOMIC DNA]</scope>
    <source>
        <strain evidence="2 3">CCMP1545</strain>
    </source>
</reference>
<name>C1N1K6_MICPC</name>
<keyword evidence="3" id="KW-1185">Reference proteome</keyword>
<dbReference type="AlphaFoldDB" id="C1N1K6"/>
<gene>
    <name evidence="2" type="ORF">MICPUCDRAFT_41768</name>
</gene>
<dbReference type="Proteomes" id="UP000001876">
    <property type="component" value="Unassembled WGS sequence"/>
</dbReference>
<accession>C1N1K6</accession>
<evidence type="ECO:0000313" key="3">
    <source>
        <dbReference type="Proteomes" id="UP000001876"/>
    </source>
</evidence>
<dbReference type="RefSeq" id="XP_003061574.1">
    <property type="nucleotide sequence ID" value="XM_003061528.1"/>
</dbReference>
<organism evidence="3">
    <name type="scientific">Micromonas pusilla (strain CCMP1545)</name>
    <name type="common">Picoplanktonic green alga</name>
    <dbReference type="NCBI Taxonomy" id="564608"/>
    <lineage>
        <taxon>Eukaryota</taxon>
        <taxon>Viridiplantae</taxon>
        <taxon>Chlorophyta</taxon>
        <taxon>Mamiellophyceae</taxon>
        <taxon>Mamiellales</taxon>
        <taxon>Mamiellaceae</taxon>
        <taxon>Micromonas</taxon>
    </lineage>
</organism>
<evidence type="ECO:0000313" key="2">
    <source>
        <dbReference type="EMBL" id="EEH54204.1"/>
    </source>
</evidence>
<feature type="compositionally biased region" description="Low complexity" evidence="1">
    <location>
        <begin position="19"/>
        <end position="32"/>
    </location>
</feature>
<protein>
    <submittedName>
        <fullName evidence="2">Predicted protein</fullName>
    </submittedName>
</protein>
<dbReference type="KEGG" id="mpp:MICPUCDRAFT_41768"/>
<dbReference type="OrthoDB" id="10657335at2759"/>
<feature type="region of interest" description="Disordered" evidence="1">
    <location>
        <begin position="15"/>
        <end position="76"/>
    </location>
</feature>